<dbReference type="PROSITE" id="PS50088">
    <property type="entry name" value="ANK_REPEAT"/>
    <property type="match status" value="5"/>
</dbReference>
<gene>
    <name evidence="5" type="ORF">QJS04_geneDACA024235</name>
</gene>
<evidence type="ECO:0000256" key="1">
    <source>
        <dbReference type="ARBA" id="ARBA00022737"/>
    </source>
</evidence>
<feature type="repeat" description="ANK" evidence="3">
    <location>
        <begin position="376"/>
        <end position="408"/>
    </location>
</feature>
<evidence type="ECO:0000313" key="5">
    <source>
        <dbReference type="EMBL" id="KAK1256981.1"/>
    </source>
</evidence>
<dbReference type="InterPro" id="IPR036770">
    <property type="entry name" value="Ankyrin_rpt-contain_sf"/>
</dbReference>
<evidence type="ECO:0000256" key="4">
    <source>
        <dbReference type="SAM" id="Phobius"/>
    </source>
</evidence>
<dbReference type="Pfam" id="PF00023">
    <property type="entry name" value="Ank"/>
    <property type="match status" value="1"/>
</dbReference>
<reference evidence="5" key="1">
    <citation type="journal article" date="2023" name="Nat. Commun.">
        <title>Diploid and tetraploid genomes of Acorus and the evolution of monocots.</title>
        <authorList>
            <person name="Ma L."/>
            <person name="Liu K.W."/>
            <person name="Li Z."/>
            <person name="Hsiao Y.Y."/>
            <person name="Qi Y."/>
            <person name="Fu T."/>
            <person name="Tang G.D."/>
            <person name="Zhang D."/>
            <person name="Sun W.H."/>
            <person name="Liu D.K."/>
            <person name="Li Y."/>
            <person name="Chen G.Z."/>
            <person name="Liu X.D."/>
            <person name="Liao X.Y."/>
            <person name="Jiang Y.T."/>
            <person name="Yu X."/>
            <person name="Hao Y."/>
            <person name="Huang J."/>
            <person name="Zhao X.W."/>
            <person name="Ke S."/>
            <person name="Chen Y.Y."/>
            <person name="Wu W.L."/>
            <person name="Hsu J.L."/>
            <person name="Lin Y.F."/>
            <person name="Huang M.D."/>
            <person name="Li C.Y."/>
            <person name="Huang L."/>
            <person name="Wang Z.W."/>
            <person name="Zhao X."/>
            <person name="Zhong W.Y."/>
            <person name="Peng D.H."/>
            <person name="Ahmad S."/>
            <person name="Lan S."/>
            <person name="Zhang J.S."/>
            <person name="Tsai W.C."/>
            <person name="Van de Peer Y."/>
            <person name="Liu Z.J."/>
        </authorList>
    </citation>
    <scope>NUCLEOTIDE SEQUENCE</scope>
    <source>
        <strain evidence="5">SCP</strain>
    </source>
</reference>
<keyword evidence="4" id="KW-0812">Transmembrane</keyword>
<keyword evidence="4" id="KW-0472">Membrane</keyword>
<dbReference type="InterPro" id="IPR002110">
    <property type="entry name" value="Ankyrin_rpt"/>
</dbReference>
<dbReference type="SUPFAM" id="SSF48403">
    <property type="entry name" value="Ankyrin repeat"/>
    <property type="match status" value="1"/>
</dbReference>
<evidence type="ECO:0000313" key="6">
    <source>
        <dbReference type="Proteomes" id="UP001179952"/>
    </source>
</evidence>
<dbReference type="Gene3D" id="1.25.40.20">
    <property type="entry name" value="Ankyrin repeat-containing domain"/>
    <property type="match status" value="5"/>
</dbReference>
<dbReference type="PANTHER" id="PTHR24126:SF14">
    <property type="entry name" value="ANK_REP_REGION DOMAIN-CONTAINING PROTEIN"/>
    <property type="match status" value="1"/>
</dbReference>
<evidence type="ECO:0000256" key="3">
    <source>
        <dbReference type="PROSITE-ProRule" id="PRU00023"/>
    </source>
</evidence>
<dbReference type="PRINTS" id="PR01415">
    <property type="entry name" value="ANKYRIN"/>
</dbReference>
<comment type="caution">
    <text evidence="5">The sequence shown here is derived from an EMBL/GenBank/DDBJ whole genome shotgun (WGS) entry which is preliminary data.</text>
</comment>
<dbReference type="SMART" id="SM00248">
    <property type="entry name" value="ANK"/>
    <property type="match status" value="10"/>
</dbReference>
<keyword evidence="4" id="KW-1133">Transmembrane helix</keyword>
<dbReference type="Proteomes" id="UP001179952">
    <property type="component" value="Unassembled WGS sequence"/>
</dbReference>
<feature type="repeat" description="ANK" evidence="3">
    <location>
        <begin position="441"/>
        <end position="473"/>
    </location>
</feature>
<dbReference type="AlphaFoldDB" id="A0AAV8ZZE9"/>
<feature type="repeat" description="ANK" evidence="3">
    <location>
        <begin position="249"/>
        <end position="281"/>
    </location>
</feature>
<feature type="repeat" description="ANK" evidence="3">
    <location>
        <begin position="408"/>
        <end position="440"/>
    </location>
</feature>
<feature type="transmembrane region" description="Helical" evidence="4">
    <location>
        <begin position="21"/>
        <end position="42"/>
    </location>
</feature>
<dbReference type="PROSITE" id="PS50297">
    <property type="entry name" value="ANK_REP_REGION"/>
    <property type="match status" value="5"/>
</dbReference>
<organism evidence="5 6">
    <name type="scientific">Acorus gramineus</name>
    <name type="common">Dwarf sweet flag</name>
    <dbReference type="NCBI Taxonomy" id="55184"/>
    <lineage>
        <taxon>Eukaryota</taxon>
        <taxon>Viridiplantae</taxon>
        <taxon>Streptophyta</taxon>
        <taxon>Embryophyta</taxon>
        <taxon>Tracheophyta</taxon>
        <taxon>Spermatophyta</taxon>
        <taxon>Magnoliopsida</taxon>
        <taxon>Liliopsida</taxon>
        <taxon>Acoraceae</taxon>
        <taxon>Acorus</taxon>
    </lineage>
</organism>
<keyword evidence="6" id="KW-1185">Reference proteome</keyword>
<dbReference type="Pfam" id="PF12796">
    <property type="entry name" value="Ank_2"/>
    <property type="match status" value="4"/>
</dbReference>
<evidence type="ECO:0000256" key="2">
    <source>
        <dbReference type="ARBA" id="ARBA00023043"/>
    </source>
</evidence>
<name>A0AAV8ZZE9_ACOGR</name>
<sequence>MKALRQRHIRRGTFDGQRTKPHYSATILKLTPLCSFSAYMIVSDIFRGTPIAGTVLNTTQAERTWTFLDLPNELQIKIMTYYISCEDNISYEVKQPSVPIAFCISTQLREIARKDLFQPLEGLNVIPITVDSEDPPIQRPLTGNDLAHHLNWAIVVGSRTARKELLDECSVPTQPHDQAVWKSLHLLMETVLKEGDRNLAHKLLEMGVVDTMQNSLKTTVLVRASAAGYYKIVWSLLGAVDDVDAPDGDGRTALTSASAAGHGKIVKLLLNAGANAGTTGDALLSALTKGHTEIVKLLLDARDKLDVQDQVEWFALERAVAAGHESIVRILLKKGAYNGVFNDKADLLVHASKEGYVQIVKLLLGVKAKVNARNKNGHVPLMSAVRHRHADVVKLLLDKGADVSTSDDKGSVLLHASQGGYIEIVQLLLDAGADVNASNTHGDDALMSAVKERHVDVVTLLLNGRADVDTSNREGSALLHASQKGYTDIVKVLLQAEANVNAGGGYGQVALMSAVREGHTDIVKLLLHVGALIDLVKHRGRDTLACIEKRTHRDRQVAIASSSKCRCI</sequence>
<keyword evidence="1" id="KW-0677">Repeat</keyword>
<keyword evidence="2 3" id="KW-0040">ANK repeat</keyword>
<proteinExistence type="predicted"/>
<dbReference type="PANTHER" id="PTHR24126">
    <property type="entry name" value="ANKYRIN REPEAT, PH AND SEC7 DOMAIN CONTAINING PROTEIN SECG-RELATED"/>
    <property type="match status" value="1"/>
</dbReference>
<feature type="repeat" description="ANK" evidence="3">
    <location>
        <begin position="506"/>
        <end position="538"/>
    </location>
</feature>
<dbReference type="EMBL" id="JAUJYN010000067">
    <property type="protein sequence ID" value="KAK1256981.1"/>
    <property type="molecule type" value="Genomic_DNA"/>
</dbReference>
<reference evidence="5" key="2">
    <citation type="submission" date="2023-06" db="EMBL/GenBank/DDBJ databases">
        <authorList>
            <person name="Ma L."/>
            <person name="Liu K.-W."/>
            <person name="Li Z."/>
            <person name="Hsiao Y.-Y."/>
            <person name="Qi Y."/>
            <person name="Fu T."/>
            <person name="Tang G."/>
            <person name="Zhang D."/>
            <person name="Sun W.-H."/>
            <person name="Liu D.-K."/>
            <person name="Li Y."/>
            <person name="Chen G.-Z."/>
            <person name="Liu X.-D."/>
            <person name="Liao X.-Y."/>
            <person name="Jiang Y.-T."/>
            <person name="Yu X."/>
            <person name="Hao Y."/>
            <person name="Huang J."/>
            <person name="Zhao X.-W."/>
            <person name="Ke S."/>
            <person name="Chen Y.-Y."/>
            <person name="Wu W.-L."/>
            <person name="Hsu J.-L."/>
            <person name="Lin Y.-F."/>
            <person name="Huang M.-D."/>
            <person name="Li C.-Y."/>
            <person name="Huang L."/>
            <person name="Wang Z.-W."/>
            <person name="Zhao X."/>
            <person name="Zhong W.-Y."/>
            <person name="Peng D.-H."/>
            <person name="Ahmad S."/>
            <person name="Lan S."/>
            <person name="Zhang J.-S."/>
            <person name="Tsai W.-C."/>
            <person name="Van De Peer Y."/>
            <person name="Liu Z.-J."/>
        </authorList>
    </citation>
    <scope>NUCLEOTIDE SEQUENCE</scope>
    <source>
        <strain evidence="5">SCP</strain>
        <tissue evidence="5">Leaves</tissue>
    </source>
</reference>
<accession>A0AAV8ZZE9</accession>
<protein>
    <submittedName>
        <fullName evidence="5">Uncharacterized protein</fullName>
    </submittedName>
</protein>